<evidence type="ECO:0000313" key="1">
    <source>
        <dbReference type="EMBL" id="ADJ27541.1"/>
    </source>
</evidence>
<dbReference type="KEGG" id="nwa:Nwat_0581"/>
<protein>
    <submittedName>
        <fullName evidence="1">Uncharacterized protein</fullName>
    </submittedName>
</protein>
<dbReference type="HOGENOM" id="CLU_1729472_0_0_6"/>
<accession>D8KB07</accession>
<organism evidence="1 2">
    <name type="scientific">Nitrosococcus watsoni (strain C-113)</name>
    <dbReference type="NCBI Taxonomy" id="105559"/>
    <lineage>
        <taxon>Bacteria</taxon>
        <taxon>Pseudomonadati</taxon>
        <taxon>Pseudomonadota</taxon>
        <taxon>Gammaproteobacteria</taxon>
        <taxon>Chromatiales</taxon>
        <taxon>Chromatiaceae</taxon>
        <taxon>Nitrosococcus</taxon>
    </lineage>
</organism>
<keyword evidence="2" id="KW-1185">Reference proteome</keyword>
<dbReference type="AlphaFoldDB" id="D8KB07"/>
<sequence length="151" mass="16433">MPDGFVEALTNTVGLRMPCGFTVVDVFHGQIELVGVTFHLPTIFHPSVGEQAQQENTLSLSLSATARALFSVWGLHRATPRGKRYRRRSADKCTPPLSSCPHSRCLVSPDNRDIPIRSPLWPRAVLWSSLVQPAGFRSAPALRGPSGPPAP</sequence>
<evidence type="ECO:0000313" key="2">
    <source>
        <dbReference type="Proteomes" id="UP000000393"/>
    </source>
</evidence>
<dbReference type="Proteomes" id="UP000000393">
    <property type="component" value="Chromosome"/>
</dbReference>
<dbReference type="EMBL" id="CP002086">
    <property type="protein sequence ID" value="ADJ27541.1"/>
    <property type="molecule type" value="Genomic_DNA"/>
</dbReference>
<proteinExistence type="predicted"/>
<name>D8KB07_NITWC</name>
<reference evidence="1 2" key="1">
    <citation type="submission" date="2010-06" db="EMBL/GenBank/DDBJ databases">
        <title>Complete sequence of chromosome of Nitrosococcus watsoni C-113.</title>
        <authorList>
            <consortium name="US DOE Joint Genome Institute"/>
            <person name="Lucas S."/>
            <person name="Copeland A."/>
            <person name="Lapidus A."/>
            <person name="Cheng J.-F."/>
            <person name="Bruce D."/>
            <person name="Goodwin L."/>
            <person name="Pitluck S."/>
            <person name="Malfatti S.A."/>
            <person name="Chain P.S.G."/>
            <person name="Land M."/>
            <person name="Hauser L."/>
            <person name="Kyrpides N."/>
            <person name="Ivanova N."/>
            <person name="Cambell M.A."/>
            <person name="Heidelberg J.F."/>
            <person name="Klotz M.G."/>
            <person name="Woyke T."/>
        </authorList>
    </citation>
    <scope>NUCLEOTIDE SEQUENCE [LARGE SCALE GENOMIC DNA]</scope>
    <source>
        <strain evidence="1 2">C-113</strain>
    </source>
</reference>
<gene>
    <name evidence="1" type="ordered locus">Nwat_0581</name>
</gene>